<reference evidence="10 11" key="1">
    <citation type="submission" date="2024-01" db="EMBL/GenBank/DDBJ databases">
        <title>The complete chloroplast genome sequence of Lithospermum erythrorhizon: insights into the phylogenetic relationship among Boraginaceae species and the maternal lineages of purple gromwells.</title>
        <authorList>
            <person name="Okada T."/>
            <person name="Watanabe K."/>
        </authorList>
    </citation>
    <scope>NUCLEOTIDE SEQUENCE [LARGE SCALE GENOMIC DNA]</scope>
</reference>
<protein>
    <submittedName>
        <fullName evidence="10">Secondary carrier transporter</fullName>
    </submittedName>
</protein>
<comment type="subcellular location">
    <subcellularLocation>
        <location evidence="1">Membrane</location>
        <topology evidence="1">Multi-pass membrane protein</topology>
    </subcellularLocation>
</comment>
<feature type="transmembrane region" description="Helical" evidence="8">
    <location>
        <begin position="583"/>
        <end position="601"/>
    </location>
</feature>
<keyword evidence="3 8" id="KW-0812">Transmembrane</keyword>
<evidence type="ECO:0000256" key="1">
    <source>
        <dbReference type="ARBA" id="ARBA00004141"/>
    </source>
</evidence>
<feature type="transmembrane region" description="Helical" evidence="8">
    <location>
        <begin position="12"/>
        <end position="35"/>
    </location>
</feature>
<feature type="transmembrane region" description="Helical" evidence="8">
    <location>
        <begin position="903"/>
        <end position="923"/>
    </location>
</feature>
<feature type="transmembrane region" description="Helical" evidence="8">
    <location>
        <begin position="874"/>
        <end position="897"/>
    </location>
</feature>
<feature type="transmembrane region" description="Helical" evidence="8">
    <location>
        <begin position="361"/>
        <end position="379"/>
    </location>
</feature>
<name>A0AAV3Q2L1_LITER</name>
<keyword evidence="2" id="KW-0813">Transport</keyword>
<dbReference type="GO" id="GO:0022857">
    <property type="term" value="F:transmembrane transporter activity"/>
    <property type="evidence" value="ECO:0007669"/>
    <property type="project" value="InterPro"/>
</dbReference>
<feature type="transmembrane region" description="Helical" evidence="8">
    <location>
        <begin position="93"/>
        <end position="111"/>
    </location>
</feature>
<evidence type="ECO:0000256" key="5">
    <source>
        <dbReference type="ARBA" id="ARBA00023136"/>
    </source>
</evidence>
<feature type="transmembrane region" description="Helical" evidence="8">
    <location>
        <begin position="117"/>
        <end position="138"/>
    </location>
</feature>
<feature type="transmembrane region" description="Helical" evidence="8">
    <location>
        <begin position="287"/>
        <end position="306"/>
    </location>
</feature>
<keyword evidence="5 8" id="KW-0472">Membrane</keyword>
<evidence type="ECO:0000313" key="11">
    <source>
        <dbReference type="Proteomes" id="UP001454036"/>
    </source>
</evidence>
<dbReference type="AlphaFoldDB" id="A0AAV3Q2L1"/>
<dbReference type="PANTHER" id="PTHR23511:SF5">
    <property type="entry name" value="MAJOR FACILITATOR-TYPE TRANSPORTER HXNZ-RELATED"/>
    <property type="match status" value="1"/>
</dbReference>
<comment type="caution">
    <text evidence="10">The sequence shown here is derived from an EMBL/GenBank/DDBJ whole genome shotgun (WGS) entry which is preliminary data.</text>
</comment>
<feature type="transmembrane region" description="Helical" evidence="8">
    <location>
        <begin position="63"/>
        <end position="81"/>
    </location>
</feature>
<feature type="transmembrane region" description="Helical" evidence="8">
    <location>
        <begin position="786"/>
        <end position="808"/>
    </location>
</feature>
<evidence type="ECO:0000256" key="2">
    <source>
        <dbReference type="ARBA" id="ARBA00022448"/>
    </source>
</evidence>
<feature type="transmembrane region" description="Helical" evidence="8">
    <location>
        <begin position="613"/>
        <end position="632"/>
    </location>
</feature>
<feature type="transmembrane region" description="Helical" evidence="8">
    <location>
        <begin position="638"/>
        <end position="659"/>
    </location>
</feature>
<dbReference type="Pfam" id="PF00083">
    <property type="entry name" value="Sugar_tr"/>
    <property type="match status" value="2"/>
</dbReference>
<feature type="transmembrane region" description="Helical" evidence="8">
    <location>
        <begin position="525"/>
        <end position="544"/>
    </location>
</feature>
<feature type="domain" description="Major facilitator superfamily (MFS) profile" evidence="9">
    <location>
        <begin position="487"/>
        <end position="928"/>
    </location>
</feature>
<feature type="compositionally biased region" description="Polar residues" evidence="7">
    <location>
        <begin position="695"/>
        <end position="706"/>
    </location>
</feature>
<evidence type="ECO:0000256" key="6">
    <source>
        <dbReference type="ARBA" id="ARBA00044504"/>
    </source>
</evidence>
<dbReference type="InterPro" id="IPR005829">
    <property type="entry name" value="Sugar_transporter_CS"/>
</dbReference>
<dbReference type="PROSITE" id="PS50850">
    <property type="entry name" value="MFS"/>
    <property type="match status" value="2"/>
</dbReference>
<keyword evidence="11" id="KW-1185">Reference proteome</keyword>
<feature type="transmembrane region" description="Helical" evidence="8">
    <location>
        <begin position="391"/>
        <end position="409"/>
    </location>
</feature>
<dbReference type="FunFam" id="1.20.1250.20:FF:000232">
    <property type="entry name" value="Organic cation/carnitine transporter 7"/>
    <property type="match status" value="2"/>
</dbReference>
<feature type="transmembrane region" description="Helical" evidence="8">
    <location>
        <begin position="177"/>
        <end position="198"/>
    </location>
</feature>
<dbReference type="GO" id="GO:0016020">
    <property type="term" value="C:membrane"/>
    <property type="evidence" value="ECO:0007669"/>
    <property type="project" value="UniProtKB-SubCell"/>
</dbReference>
<dbReference type="InterPro" id="IPR036259">
    <property type="entry name" value="MFS_trans_sf"/>
</dbReference>
<feature type="transmembrane region" description="Helical" evidence="8">
    <location>
        <begin position="815"/>
        <end position="832"/>
    </location>
</feature>
<dbReference type="EMBL" id="BAABME010003114">
    <property type="protein sequence ID" value="GAA0157471.1"/>
    <property type="molecule type" value="Genomic_DNA"/>
</dbReference>
<feature type="transmembrane region" description="Helical" evidence="8">
    <location>
        <begin position="556"/>
        <end position="577"/>
    </location>
</feature>
<dbReference type="PROSITE" id="PS00216">
    <property type="entry name" value="SUGAR_TRANSPORT_1"/>
    <property type="match status" value="1"/>
</dbReference>
<evidence type="ECO:0000256" key="7">
    <source>
        <dbReference type="SAM" id="MobiDB-lite"/>
    </source>
</evidence>
<feature type="transmembrane region" description="Helical" evidence="8">
    <location>
        <begin position="740"/>
        <end position="759"/>
    </location>
</feature>
<comment type="similarity">
    <text evidence="6">Belongs to the major facilitator superfamily. Phosphate:H(+) symporter (TC 2.A.1.9) family.</text>
</comment>
<sequence>MGDQNHEFTLDEALSAVGVGNFHAFALLYAGLGWASDAIEMMLLSIVGPAVQSEWGLSPGEESLLSSVVFVGMLVGAYFWGLISDVYGRRKGFIGAIISTALAGFFSTFSYNYNTLLILRCLLGFGVGGGHVFTSWFLEFAPISSRGAWTVSISIFWTTGTIFEASLAWIIMPRLGWRWLIALSCLPSLFVLLFAGLTPESPRYLCMKGQSTEARNVLERVALLNHTELPQGTLVSGPRVVKLDEEYASSEDTSFLSPATKHTNHFETSQSSSLFKLFSPKLLKTTLLIWILYFGNVFAYYGIIFLTSELSSGKNNCNPNTNVSVKSEDDTSYMEIFITSLAELPSVFLSAAIVDRVGRKYTMGITSVLSFVFLLPLVWHHNEMITTTLLFGARLFISAGSTVVSVYAMEVYPTPVRSTGVGVASSVGRIGGIICPLVSVGLLTLLQESRFLPFFFFFLFKMREETNVFTLDGALTALGFGKFQALLLIYGGLGWISDAMEMQLLSYIGPALRAEWNLTSSQESVISTVVFGGMLIGAYTWGYLSDAYGRKKSFQGVIFFAAVAGLLASFAPSYYYLLVLRGVAGFGLGGALVFQTWFLEFVPTLNRGSWMTVFYSFWTIGTISEAGLAWIVMPTRGWRWLVGLSAVPAFCVLLSSFFVPESPRYLGNKGRWSEAHAILKNGSAINKKSLPNGTLVSDQDAQQSPDEPSPEGTVTEKKEAKTGLSSVTLLFSKKLLRTTLLLWVIFFGLTFSYYGIILLTSELSSPDNKCRSTVSMVPNSKPDDSLYITVFITSLAEVPGLAISAFIVDRIGRKISMVMMFGFCFALLLPLVTYQSRIITTVLLFGARMFISATFNVLSLYAPEVYPTNIRSTGVGIASSVGRIGGMVCPMVAVGLVTGCHQALAILLLGGVLVVSAICIMFVPLETKNRALCDSTEY</sequence>
<feature type="domain" description="Major facilitator superfamily (MFS) profile" evidence="9">
    <location>
        <begin position="26"/>
        <end position="467"/>
    </location>
</feature>
<dbReference type="Proteomes" id="UP001454036">
    <property type="component" value="Unassembled WGS sequence"/>
</dbReference>
<dbReference type="InterPro" id="IPR005828">
    <property type="entry name" value="MFS_sugar_transport-like"/>
</dbReference>
<evidence type="ECO:0000256" key="4">
    <source>
        <dbReference type="ARBA" id="ARBA00022989"/>
    </source>
</evidence>
<keyword evidence="4 8" id="KW-1133">Transmembrane helix</keyword>
<dbReference type="PANTHER" id="PTHR23511">
    <property type="entry name" value="SYNAPTIC VESICLE GLYCOPROTEIN 2"/>
    <property type="match status" value="1"/>
</dbReference>
<dbReference type="SUPFAM" id="SSF103473">
    <property type="entry name" value="MFS general substrate transporter"/>
    <property type="match status" value="2"/>
</dbReference>
<organism evidence="10 11">
    <name type="scientific">Lithospermum erythrorhizon</name>
    <name type="common">Purple gromwell</name>
    <name type="synonym">Lithospermum officinale var. erythrorhizon</name>
    <dbReference type="NCBI Taxonomy" id="34254"/>
    <lineage>
        <taxon>Eukaryota</taxon>
        <taxon>Viridiplantae</taxon>
        <taxon>Streptophyta</taxon>
        <taxon>Embryophyta</taxon>
        <taxon>Tracheophyta</taxon>
        <taxon>Spermatophyta</taxon>
        <taxon>Magnoliopsida</taxon>
        <taxon>eudicotyledons</taxon>
        <taxon>Gunneridae</taxon>
        <taxon>Pentapetalae</taxon>
        <taxon>asterids</taxon>
        <taxon>lamiids</taxon>
        <taxon>Boraginales</taxon>
        <taxon>Boraginaceae</taxon>
        <taxon>Boraginoideae</taxon>
        <taxon>Lithospermeae</taxon>
        <taxon>Lithospermum</taxon>
    </lineage>
</organism>
<evidence type="ECO:0000256" key="3">
    <source>
        <dbReference type="ARBA" id="ARBA00022692"/>
    </source>
</evidence>
<feature type="transmembrane region" description="Helical" evidence="8">
    <location>
        <begin position="150"/>
        <end position="171"/>
    </location>
</feature>
<evidence type="ECO:0000256" key="8">
    <source>
        <dbReference type="SAM" id="Phobius"/>
    </source>
</evidence>
<evidence type="ECO:0000313" key="10">
    <source>
        <dbReference type="EMBL" id="GAA0157471.1"/>
    </source>
</evidence>
<dbReference type="Gene3D" id="1.20.1250.20">
    <property type="entry name" value="MFS general substrate transporter like domains"/>
    <property type="match status" value="2"/>
</dbReference>
<gene>
    <name evidence="10" type="ORF">LIER_14729</name>
</gene>
<feature type="transmembrane region" description="Helical" evidence="8">
    <location>
        <begin position="838"/>
        <end position="862"/>
    </location>
</feature>
<feature type="transmembrane region" description="Helical" evidence="8">
    <location>
        <begin position="336"/>
        <end position="354"/>
    </location>
</feature>
<feature type="region of interest" description="Disordered" evidence="7">
    <location>
        <begin position="695"/>
        <end position="719"/>
    </location>
</feature>
<evidence type="ECO:0000259" key="9">
    <source>
        <dbReference type="PROSITE" id="PS50850"/>
    </source>
</evidence>
<dbReference type="InterPro" id="IPR020846">
    <property type="entry name" value="MFS_dom"/>
</dbReference>
<accession>A0AAV3Q2L1</accession>
<feature type="transmembrane region" description="Helical" evidence="8">
    <location>
        <begin position="421"/>
        <end position="446"/>
    </location>
</feature>
<proteinExistence type="inferred from homology"/>